<protein>
    <submittedName>
        <fullName evidence="1">Uncharacterized protein</fullName>
    </submittedName>
</protein>
<dbReference type="EMBL" id="BRXZ01003606">
    <property type="protein sequence ID" value="GMH58306.1"/>
    <property type="molecule type" value="Genomic_DNA"/>
</dbReference>
<dbReference type="InterPro" id="IPR016181">
    <property type="entry name" value="Acyl_CoA_acyltransferase"/>
</dbReference>
<keyword evidence="2" id="KW-1185">Reference proteome</keyword>
<dbReference type="Proteomes" id="UP001165082">
    <property type="component" value="Unassembled WGS sequence"/>
</dbReference>
<dbReference type="SUPFAM" id="SSF55729">
    <property type="entry name" value="Acyl-CoA N-acyltransferases (Nat)"/>
    <property type="match status" value="1"/>
</dbReference>
<reference evidence="1" key="1">
    <citation type="submission" date="2022-07" db="EMBL/GenBank/DDBJ databases">
        <title>Genome analysis of Parmales, a sister group of diatoms, reveals the evolutionary specialization of diatoms from phago-mixotrophs to photoautotrophs.</title>
        <authorList>
            <person name="Ban H."/>
            <person name="Sato S."/>
            <person name="Yoshikawa S."/>
            <person name="Kazumasa Y."/>
            <person name="Nakamura Y."/>
            <person name="Ichinomiya M."/>
            <person name="Saitoh K."/>
            <person name="Sato N."/>
            <person name="Blanc-Mathieu R."/>
            <person name="Endo H."/>
            <person name="Kuwata A."/>
            <person name="Ogata H."/>
        </authorList>
    </citation>
    <scope>NUCLEOTIDE SEQUENCE</scope>
</reference>
<gene>
    <name evidence="1" type="ORF">TrRE_jg11610</name>
</gene>
<dbReference type="AlphaFoldDB" id="A0A9W6ZTW7"/>
<proteinExistence type="predicted"/>
<evidence type="ECO:0000313" key="1">
    <source>
        <dbReference type="EMBL" id="GMH58306.1"/>
    </source>
</evidence>
<sequence>MSLMSQLSRRTVSRLALGRTGSATFRLPRQLGAQRPISTHHLSVSSLKDDSVVQIIENSKDRALDDVYRLRFKVARKIMHLPRSHPAVIEFEDGTYGVRDELDLDDGTVHFLVRNPNDGKVIASIRTVDANTSQLDMEKFGWHHLSNEIKEEGAVEWCRLCASPDARGTTAAPMLYIQSVRYHQEKGNNNFIYMVDQKAKKLLNYYSKWTPSVQLTKDPVRCDEFEPGRKSWVLAMQMGSPGSLQRAKFQANVYYPAIIGSCFMKSYRDLPAGSKEEELILPHLEKEEEVIEPKVAA</sequence>
<dbReference type="OrthoDB" id="188031at2759"/>
<evidence type="ECO:0000313" key="2">
    <source>
        <dbReference type="Proteomes" id="UP001165082"/>
    </source>
</evidence>
<accession>A0A9W6ZTW7</accession>
<name>A0A9W6ZTW7_9STRA</name>
<comment type="caution">
    <text evidence="1">The sequence shown here is derived from an EMBL/GenBank/DDBJ whole genome shotgun (WGS) entry which is preliminary data.</text>
</comment>
<organism evidence="1 2">
    <name type="scientific">Triparma retinervis</name>
    <dbReference type="NCBI Taxonomy" id="2557542"/>
    <lineage>
        <taxon>Eukaryota</taxon>
        <taxon>Sar</taxon>
        <taxon>Stramenopiles</taxon>
        <taxon>Ochrophyta</taxon>
        <taxon>Bolidophyceae</taxon>
        <taxon>Parmales</taxon>
        <taxon>Triparmaceae</taxon>
        <taxon>Triparma</taxon>
    </lineage>
</organism>
<dbReference type="Gene3D" id="3.40.630.30">
    <property type="match status" value="1"/>
</dbReference>